<dbReference type="PANTHER" id="PTHR34351:SF1">
    <property type="entry name" value="SLR1927 PROTEIN"/>
    <property type="match status" value="1"/>
</dbReference>
<reference evidence="2 3" key="1">
    <citation type="submission" date="2016-05" db="EMBL/GenBank/DDBJ databases">
        <title>Genomic and physiological characterization of Planctopirus sp. isolated from fresh water lake.</title>
        <authorList>
            <person name="Subhash Y."/>
            <person name="Ramana C."/>
        </authorList>
    </citation>
    <scope>NUCLEOTIDE SEQUENCE [LARGE SCALE GENOMIC DNA]</scope>
    <source>
        <strain evidence="2 3">JC280</strain>
    </source>
</reference>
<gene>
    <name evidence="2" type="ORF">A6X21_14260</name>
</gene>
<dbReference type="AlphaFoldDB" id="A0A1C3E442"/>
<keyword evidence="1" id="KW-0812">Transmembrane</keyword>
<evidence type="ECO:0000256" key="1">
    <source>
        <dbReference type="SAM" id="Phobius"/>
    </source>
</evidence>
<keyword evidence="1" id="KW-1133">Transmembrane helix</keyword>
<dbReference type="RefSeq" id="WP_165603907.1">
    <property type="nucleotide sequence ID" value="NZ_LYDR01000158.1"/>
</dbReference>
<comment type="caution">
    <text evidence="2">The sequence shown here is derived from an EMBL/GenBank/DDBJ whole genome shotgun (WGS) entry which is preliminary data.</text>
</comment>
<dbReference type="STRING" id="1841610.A6X21_14260"/>
<keyword evidence="1" id="KW-0472">Membrane</keyword>
<accession>A0A1C3E442</accession>
<organism evidence="2 3">
    <name type="scientific">Planctopirus hydrillae</name>
    <dbReference type="NCBI Taxonomy" id="1841610"/>
    <lineage>
        <taxon>Bacteria</taxon>
        <taxon>Pseudomonadati</taxon>
        <taxon>Planctomycetota</taxon>
        <taxon>Planctomycetia</taxon>
        <taxon>Planctomycetales</taxon>
        <taxon>Planctomycetaceae</taxon>
        <taxon>Planctopirus</taxon>
    </lineage>
</organism>
<protein>
    <submittedName>
        <fullName evidence="2">Uncharacterized protein</fullName>
    </submittedName>
</protein>
<keyword evidence="3" id="KW-1185">Reference proteome</keyword>
<dbReference type="Proteomes" id="UP000094828">
    <property type="component" value="Unassembled WGS sequence"/>
</dbReference>
<dbReference type="PANTHER" id="PTHR34351">
    <property type="entry name" value="SLR1927 PROTEIN-RELATED"/>
    <property type="match status" value="1"/>
</dbReference>
<feature type="transmembrane region" description="Helical" evidence="1">
    <location>
        <begin position="36"/>
        <end position="53"/>
    </location>
</feature>
<feature type="transmembrane region" description="Helical" evidence="1">
    <location>
        <begin position="59"/>
        <end position="77"/>
    </location>
</feature>
<evidence type="ECO:0000313" key="2">
    <source>
        <dbReference type="EMBL" id="ODA28022.1"/>
    </source>
</evidence>
<proteinExistence type="predicted"/>
<dbReference type="EMBL" id="LYDR01000158">
    <property type="protein sequence ID" value="ODA28022.1"/>
    <property type="molecule type" value="Genomic_DNA"/>
</dbReference>
<sequence length="430" mass="47958">MLGRLLLKVSSAAHGLLTYDFCPWANRWVYWVKHPLSFLSLTTIAAIACAIWINPYSFIGVAGALLILAVGYVWPYLSMWGVSGEIEFEQTHCSEGESARIQLVVNNRWPWPVWGLKIVCSSSPQAGLATGEGLPVKKEVWASLASIPAGTHSTFTWEWFPSVRGEYPRVIPCLESSFPFGFQVASRKLQVRNRLIVWPRVWTLTSLLDAIEVFPTAEVFSDHRVGDQGDLLGTRAFRQGDSLRRVHWAQTARHGQMIVVERQASIQSRVEIDLPTDHSVHTGSIDDFNASLNWATRLAASLGLAYLAAGSTVTVRVGPQALTVENSTKGKAKLLDALARVQETTDGRHVGHRCDRRGFHLAIVTDKCVQGMHLPHEVSGRMIVIRTCHEGHCEDQHAHDDACLRGLWLDLNPHLGEQFQREWKRVCHAG</sequence>
<name>A0A1C3E442_9PLAN</name>
<evidence type="ECO:0000313" key="3">
    <source>
        <dbReference type="Proteomes" id="UP000094828"/>
    </source>
</evidence>